<dbReference type="AlphaFoldDB" id="A0A7W7C6C9"/>
<dbReference type="Pfam" id="PF13302">
    <property type="entry name" value="Acetyltransf_3"/>
    <property type="match status" value="1"/>
</dbReference>
<dbReference type="RefSeq" id="WP_185001341.1">
    <property type="nucleotide sequence ID" value="NZ_BAAAUI010000006.1"/>
</dbReference>
<dbReference type="InterPro" id="IPR000182">
    <property type="entry name" value="GNAT_dom"/>
</dbReference>
<gene>
    <name evidence="2" type="ORF">HNR67_001478</name>
</gene>
<dbReference type="CDD" id="cd04301">
    <property type="entry name" value="NAT_SF"/>
    <property type="match status" value="1"/>
</dbReference>
<dbReference type="GO" id="GO:0008999">
    <property type="term" value="F:protein-N-terminal-alanine acetyltransferase activity"/>
    <property type="evidence" value="ECO:0007669"/>
    <property type="project" value="TreeGrafter"/>
</dbReference>
<proteinExistence type="predicted"/>
<keyword evidence="3" id="KW-1185">Reference proteome</keyword>
<dbReference type="PANTHER" id="PTHR43441:SF11">
    <property type="entry name" value="RIBOSOMAL-PROTEIN-SERINE ACETYLTRANSFERASE"/>
    <property type="match status" value="1"/>
</dbReference>
<comment type="caution">
    <text evidence="2">The sequence shown here is derived from an EMBL/GenBank/DDBJ whole genome shotgun (WGS) entry which is preliminary data.</text>
</comment>
<reference evidence="2 3" key="1">
    <citation type="submission" date="2020-08" db="EMBL/GenBank/DDBJ databases">
        <title>Sequencing the genomes of 1000 actinobacteria strains.</title>
        <authorList>
            <person name="Klenk H.-P."/>
        </authorList>
    </citation>
    <scope>NUCLEOTIDE SEQUENCE [LARGE SCALE GENOMIC DNA]</scope>
    <source>
        <strain evidence="2 3">DSM 44230</strain>
    </source>
</reference>
<dbReference type="Gene3D" id="3.40.630.30">
    <property type="match status" value="1"/>
</dbReference>
<dbReference type="GO" id="GO:1990189">
    <property type="term" value="F:protein N-terminal-serine acetyltransferase activity"/>
    <property type="evidence" value="ECO:0007669"/>
    <property type="project" value="TreeGrafter"/>
</dbReference>
<dbReference type="GO" id="GO:0005737">
    <property type="term" value="C:cytoplasm"/>
    <property type="evidence" value="ECO:0007669"/>
    <property type="project" value="TreeGrafter"/>
</dbReference>
<evidence type="ECO:0000313" key="2">
    <source>
        <dbReference type="EMBL" id="MBB4675360.1"/>
    </source>
</evidence>
<name>A0A7W7C6C9_9PSEU</name>
<sequence length="187" mass="21111">MLRGEKVVLRPCTKEDIAVLFAEQRADVPGFMLSSSAPWFPVPMETVLASWEPVDDHWSKPLPKSATFAIEENGELAGSVTLWAIDYHHRNGEIGIGLRSDFRGRGLSTDALRVVCHYAFFVLGLHRVRLVTGVRNVPMQKAALAAGFTEEGRHREAWWEGDGFADDVHYGLLDREWRTLLAQQRVR</sequence>
<feature type="domain" description="N-acetyltransferase" evidence="1">
    <location>
        <begin position="7"/>
        <end position="175"/>
    </location>
</feature>
<keyword evidence="2" id="KW-0808">Transferase</keyword>
<accession>A0A7W7C6C9</accession>
<dbReference type="EMBL" id="JACHMH010000001">
    <property type="protein sequence ID" value="MBB4675360.1"/>
    <property type="molecule type" value="Genomic_DNA"/>
</dbReference>
<evidence type="ECO:0000313" key="3">
    <source>
        <dbReference type="Proteomes" id="UP000533598"/>
    </source>
</evidence>
<dbReference type="SUPFAM" id="SSF55729">
    <property type="entry name" value="Acyl-CoA N-acyltransferases (Nat)"/>
    <property type="match status" value="1"/>
</dbReference>
<evidence type="ECO:0000259" key="1">
    <source>
        <dbReference type="PROSITE" id="PS51186"/>
    </source>
</evidence>
<dbReference type="InterPro" id="IPR051908">
    <property type="entry name" value="Ribosomal_N-acetyltransferase"/>
</dbReference>
<dbReference type="PANTHER" id="PTHR43441">
    <property type="entry name" value="RIBOSOMAL-PROTEIN-SERINE ACETYLTRANSFERASE"/>
    <property type="match status" value="1"/>
</dbReference>
<dbReference type="Proteomes" id="UP000533598">
    <property type="component" value="Unassembled WGS sequence"/>
</dbReference>
<protein>
    <submittedName>
        <fullName evidence="2">RimJ/RimL family protein N-acetyltransferase</fullName>
    </submittedName>
</protein>
<dbReference type="PROSITE" id="PS51186">
    <property type="entry name" value="GNAT"/>
    <property type="match status" value="1"/>
</dbReference>
<organism evidence="2 3">
    <name type="scientific">Crossiella cryophila</name>
    <dbReference type="NCBI Taxonomy" id="43355"/>
    <lineage>
        <taxon>Bacteria</taxon>
        <taxon>Bacillati</taxon>
        <taxon>Actinomycetota</taxon>
        <taxon>Actinomycetes</taxon>
        <taxon>Pseudonocardiales</taxon>
        <taxon>Pseudonocardiaceae</taxon>
        <taxon>Crossiella</taxon>
    </lineage>
</organism>
<dbReference type="InterPro" id="IPR016181">
    <property type="entry name" value="Acyl_CoA_acyltransferase"/>
</dbReference>